<dbReference type="EMBL" id="OZ035834">
    <property type="protein sequence ID" value="CAL1574466.1"/>
    <property type="molecule type" value="Genomic_DNA"/>
</dbReference>
<keyword evidence="2" id="KW-1185">Reference proteome</keyword>
<accession>A0AAV2JDB6</accession>
<name>A0AAV2JDB6_KNICA</name>
<protein>
    <submittedName>
        <fullName evidence="1">Uncharacterized protein</fullName>
    </submittedName>
</protein>
<gene>
    <name evidence="1" type="ORF">KC01_LOCUS6189</name>
</gene>
<dbReference type="AlphaFoldDB" id="A0AAV2JDB6"/>
<evidence type="ECO:0000313" key="2">
    <source>
        <dbReference type="Proteomes" id="UP001497482"/>
    </source>
</evidence>
<organism evidence="1 2">
    <name type="scientific">Knipowitschia caucasica</name>
    <name type="common">Caucasian dwarf goby</name>
    <name type="synonym">Pomatoschistus caucasicus</name>
    <dbReference type="NCBI Taxonomy" id="637954"/>
    <lineage>
        <taxon>Eukaryota</taxon>
        <taxon>Metazoa</taxon>
        <taxon>Chordata</taxon>
        <taxon>Craniata</taxon>
        <taxon>Vertebrata</taxon>
        <taxon>Euteleostomi</taxon>
        <taxon>Actinopterygii</taxon>
        <taxon>Neopterygii</taxon>
        <taxon>Teleostei</taxon>
        <taxon>Neoteleostei</taxon>
        <taxon>Acanthomorphata</taxon>
        <taxon>Gobiaria</taxon>
        <taxon>Gobiiformes</taxon>
        <taxon>Gobioidei</taxon>
        <taxon>Gobiidae</taxon>
        <taxon>Gobiinae</taxon>
        <taxon>Knipowitschia</taxon>
    </lineage>
</organism>
<reference evidence="1 2" key="1">
    <citation type="submission" date="2024-04" db="EMBL/GenBank/DDBJ databases">
        <authorList>
            <person name="Waldvogel A.-M."/>
            <person name="Schoenle A."/>
        </authorList>
    </citation>
    <scope>NUCLEOTIDE SEQUENCE [LARGE SCALE GENOMIC DNA]</scope>
</reference>
<proteinExistence type="predicted"/>
<sequence length="48" mass="5464">MFTSEGRIGAVMFTNPARPEGNILLFPWVAQVDHSRRSRPKGRGCFWS</sequence>
<evidence type="ECO:0000313" key="1">
    <source>
        <dbReference type="EMBL" id="CAL1574466.1"/>
    </source>
</evidence>
<dbReference type="Proteomes" id="UP001497482">
    <property type="component" value="Chromosome 12"/>
</dbReference>